<dbReference type="EMBL" id="BEXD01000216">
    <property type="protein sequence ID" value="GBB85370.1"/>
    <property type="molecule type" value="Genomic_DNA"/>
</dbReference>
<proteinExistence type="predicted"/>
<organism evidence="1 2">
    <name type="scientific">Rhizophagus clarus</name>
    <dbReference type="NCBI Taxonomy" id="94130"/>
    <lineage>
        <taxon>Eukaryota</taxon>
        <taxon>Fungi</taxon>
        <taxon>Fungi incertae sedis</taxon>
        <taxon>Mucoromycota</taxon>
        <taxon>Glomeromycotina</taxon>
        <taxon>Glomeromycetes</taxon>
        <taxon>Glomerales</taxon>
        <taxon>Glomeraceae</taxon>
        <taxon>Rhizophagus</taxon>
    </lineage>
</organism>
<keyword evidence="2" id="KW-1185">Reference proteome</keyword>
<accession>A0A2Z6Q5P2</accession>
<dbReference type="AlphaFoldDB" id="A0A2Z6Q5P2"/>
<name>A0A2Z6Q5P2_9GLOM</name>
<evidence type="ECO:0000313" key="1">
    <source>
        <dbReference type="EMBL" id="GBB85370.1"/>
    </source>
</evidence>
<comment type="caution">
    <text evidence="1">The sequence shown here is derived from an EMBL/GenBank/DDBJ whole genome shotgun (WGS) entry which is preliminary data.</text>
</comment>
<dbReference type="Proteomes" id="UP000247702">
    <property type="component" value="Unassembled WGS sequence"/>
</dbReference>
<protein>
    <submittedName>
        <fullName evidence="1">Uncharacterized protein</fullName>
    </submittedName>
</protein>
<evidence type="ECO:0000313" key="2">
    <source>
        <dbReference type="Proteomes" id="UP000247702"/>
    </source>
</evidence>
<sequence length="141" mass="16213">MAHLIKIILCNHKVGPPTPLGIIADQHKGQTLGLGQYLNSRYLHLTPIEHLQHIYKLCQVHYKRNIVKNKHFSSEIRSAMYFLIPTLNTQEVLMIVLNKIQLCDEPGAAAWTKDKLDPWVLSVRTIQADKRAEKRRKASKL</sequence>
<reference evidence="1 2" key="1">
    <citation type="submission" date="2017-11" db="EMBL/GenBank/DDBJ databases">
        <title>The genome of Rhizophagus clarus HR1 reveals common genetic basis of auxotrophy among arbuscular mycorrhizal fungi.</title>
        <authorList>
            <person name="Kobayashi Y."/>
        </authorList>
    </citation>
    <scope>NUCLEOTIDE SEQUENCE [LARGE SCALE GENOMIC DNA]</scope>
    <source>
        <strain evidence="1 2">HR1</strain>
    </source>
</reference>
<gene>
    <name evidence="1" type="ORF">RclHR1_11920001</name>
</gene>